<keyword evidence="6" id="KW-1185">Reference proteome</keyword>
<dbReference type="EMBL" id="NFJD01000003">
    <property type="protein sequence ID" value="OUO56681.1"/>
    <property type="molecule type" value="Genomic_DNA"/>
</dbReference>
<evidence type="ECO:0000256" key="3">
    <source>
        <dbReference type="PROSITE-ProRule" id="PRU00023"/>
    </source>
</evidence>
<evidence type="ECO:0000313" key="5">
    <source>
        <dbReference type="EMBL" id="OUO56681.1"/>
    </source>
</evidence>
<dbReference type="Gene3D" id="1.25.40.20">
    <property type="entry name" value="Ankyrin repeat-containing domain"/>
    <property type="match status" value="1"/>
</dbReference>
<name>A0A1Y4DMQ5_9BACT</name>
<keyword evidence="2 3" id="KW-0040">ANK repeat</keyword>
<dbReference type="SMART" id="SM00248">
    <property type="entry name" value="ANK"/>
    <property type="match status" value="4"/>
</dbReference>
<gene>
    <name evidence="5" type="ORF">B5F75_04775</name>
</gene>
<reference evidence="6" key="1">
    <citation type="submission" date="2017-04" db="EMBL/GenBank/DDBJ databases">
        <title>Function of individual gut microbiota members based on whole genome sequencing of pure cultures obtained from chicken caecum.</title>
        <authorList>
            <person name="Medvecky M."/>
            <person name="Cejkova D."/>
            <person name="Polansky O."/>
            <person name="Karasova D."/>
            <person name="Kubasova T."/>
            <person name="Cizek A."/>
            <person name="Rychlik I."/>
        </authorList>
    </citation>
    <scope>NUCLEOTIDE SEQUENCE [LARGE SCALE GENOMIC DNA]</scope>
    <source>
        <strain evidence="6">An273</strain>
    </source>
</reference>
<feature type="repeat" description="ANK" evidence="3">
    <location>
        <begin position="213"/>
        <end position="245"/>
    </location>
</feature>
<evidence type="ECO:0000256" key="4">
    <source>
        <dbReference type="SAM" id="Phobius"/>
    </source>
</evidence>
<dbReference type="Proteomes" id="UP000196368">
    <property type="component" value="Unassembled WGS sequence"/>
</dbReference>
<feature type="repeat" description="ANK" evidence="3">
    <location>
        <begin position="174"/>
        <end position="212"/>
    </location>
</feature>
<dbReference type="PROSITE" id="PS50297">
    <property type="entry name" value="ANK_REP_REGION"/>
    <property type="match status" value="1"/>
</dbReference>
<proteinExistence type="predicted"/>
<dbReference type="PANTHER" id="PTHR24180">
    <property type="entry name" value="CYCLIN-DEPENDENT KINASE INHIBITOR 2C-RELATED"/>
    <property type="match status" value="1"/>
</dbReference>
<organism evidence="5 6">
    <name type="scientific">Candidatus Avelusimicrobium gallicola</name>
    <dbReference type="NCBI Taxonomy" id="2562704"/>
    <lineage>
        <taxon>Bacteria</taxon>
        <taxon>Pseudomonadati</taxon>
        <taxon>Elusimicrobiota</taxon>
        <taxon>Elusimicrobia</taxon>
        <taxon>Elusimicrobiales</taxon>
        <taxon>Elusimicrobiaceae</taxon>
        <taxon>Candidatus Avelusimicrobium</taxon>
    </lineage>
</organism>
<accession>A0A1Y4DMQ5</accession>
<dbReference type="AlphaFoldDB" id="A0A1Y4DMQ5"/>
<feature type="repeat" description="ANK" evidence="3">
    <location>
        <begin position="141"/>
        <end position="173"/>
    </location>
</feature>
<protein>
    <submittedName>
        <fullName evidence="5">Uncharacterized protein</fullName>
    </submittedName>
</protein>
<evidence type="ECO:0000313" key="6">
    <source>
        <dbReference type="Proteomes" id="UP000196368"/>
    </source>
</evidence>
<dbReference type="SUPFAM" id="SSF48403">
    <property type="entry name" value="Ankyrin repeat"/>
    <property type="match status" value="1"/>
</dbReference>
<dbReference type="InterPro" id="IPR002110">
    <property type="entry name" value="Ankyrin_rpt"/>
</dbReference>
<evidence type="ECO:0000256" key="1">
    <source>
        <dbReference type="ARBA" id="ARBA00022737"/>
    </source>
</evidence>
<keyword evidence="1" id="KW-0677">Repeat</keyword>
<keyword evidence="4" id="KW-0812">Transmembrane</keyword>
<dbReference type="PANTHER" id="PTHR24180:SF45">
    <property type="entry name" value="POLY [ADP-RIBOSE] POLYMERASE TANKYRASE"/>
    <property type="match status" value="1"/>
</dbReference>
<keyword evidence="4" id="KW-0472">Membrane</keyword>
<sequence>MRRGAKPPGQPVACRRAVRTKRARRDVSIRFGKQGNYLMKKIAVLLTALVVIYLAADYHVQRMHQLGAKLVQDAYRGDLLAVKEDLEQGAPPEYELYLQDLSRGYGGVQFTVLQAAASSGNEDLINFLLNEGFYIDYPTPQGWTPLFIAVRDGQAEAAKLLIYRNAELNAQTDRGATALMMALTQKFPSEKAREDLLLYLLKRGANPNLQDTSGHTALYYAAVLQNEKAAALLYEYGAAPDEEEKAQIRKLLSGKKDAAAKKILRLLKRHPQPVSAKKE</sequence>
<dbReference type="InterPro" id="IPR036770">
    <property type="entry name" value="Ankyrin_rpt-contain_sf"/>
</dbReference>
<dbReference type="PROSITE" id="PS50088">
    <property type="entry name" value="ANK_REPEAT"/>
    <property type="match status" value="3"/>
</dbReference>
<keyword evidence="4" id="KW-1133">Transmembrane helix</keyword>
<dbReference type="Pfam" id="PF00023">
    <property type="entry name" value="Ank"/>
    <property type="match status" value="1"/>
</dbReference>
<evidence type="ECO:0000256" key="2">
    <source>
        <dbReference type="ARBA" id="ARBA00023043"/>
    </source>
</evidence>
<dbReference type="Pfam" id="PF12796">
    <property type="entry name" value="Ank_2"/>
    <property type="match status" value="1"/>
</dbReference>
<comment type="caution">
    <text evidence="5">The sequence shown here is derived from an EMBL/GenBank/DDBJ whole genome shotgun (WGS) entry which is preliminary data.</text>
</comment>
<dbReference type="InterPro" id="IPR051637">
    <property type="entry name" value="Ank_repeat_dom-contain_49"/>
</dbReference>
<feature type="transmembrane region" description="Helical" evidence="4">
    <location>
        <begin position="38"/>
        <end position="56"/>
    </location>
</feature>